<reference evidence="1" key="1">
    <citation type="submission" date="2021-06" db="EMBL/GenBank/DDBJ databases">
        <authorList>
            <person name="Kallberg Y."/>
            <person name="Tangrot J."/>
            <person name="Rosling A."/>
        </authorList>
    </citation>
    <scope>NUCLEOTIDE SEQUENCE</scope>
    <source>
        <strain evidence="1">87-6 pot B 2015</strain>
    </source>
</reference>
<evidence type="ECO:0000313" key="2">
    <source>
        <dbReference type="Proteomes" id="UP000789375"/>
    </source>
</evidence>
<proteinExistence type="predicted"/>
<evidence type="ECO:0000313" key="1">
    <source>
        <dbReference type="EMBL" id="CAG8747811.1"/>
    </source>
</evidence>
<protein>
    <submittedName>
        <fullName evidence="1">12716_t:CDS:1</fullName>
    </submittedName>
</protein>
<sequence length="68" mass="7743">DSKTLALEADNLIDEDQAFDASENLLNNKDAGKNTITFEKVCDVTTFYIYCVTETFLPNKSFREKTNK</sequence>
<name>A0A9N9NP07_FUNMO</name>
<dbReference type="EMBL" id="CAJVPP010023632">
    <property type="protein sequence ID" value="CAG8747811.1"/>
    <property type="molecule type" value="Genomic_DNA"/>
</dbReference>
<gene>
    <name evidence="1" type="ORF">FMOSSE_LOCUS16487</name>
</gene>
<feature type="non-terminal residue" evidence="1">
    <location>
        <position position="1"/>
    </location>
</feature>
<accession>A0A9N9NP07</accession>
<dbReference type="Proteomes" id="UP000789375">
    <property type="component" value="Unassembled WGS sequence"/>
</dbReference>
<feature type="non-terminal residue" evidence="1">
    <location>
        <position position="68"/>
    </location>
</feature>
<comment type="caution">
    <text evidence="1">The sequence shown here is derived from an EMBL/GenBank/DDBJ whole genome shotgun (WGS) entry which is preliminary data.</text>
</comment>
<dbReference type="AlphaFoldDB" id="A0A9N9NP07"/>
<keyword evidence="2" id="KW-1185">Reference proteome</keyword>
<organism evidence="1 2">
    <name type="scientific">Funneliformis mosseae</name>
    <name type="common">Endomycorrhizal fungus</name>
    <name type="synonym">Glomus mosseae</name>
    <dbReference type="NCBI Taxonomy" id="27381"/>
    <lineage>
        <taxon>Eukaryota</taxon>
        <taxon>Fungi</taxon>
        <taxon>Fungi incertae sedis</taxon>
        <taxon>Mucoromycota</taxon>
        <taxon>Glomeromycotina</taxon>
        <taxon>Glomeromycetes</taxon>
        <taxon>Glomerales</taxon>
        <taxon>Glomeraceae</taxon>
        <taxon>Funneliformis</taxon>
    </lineage>
</organism>